<dbReference type="InterPro" id="IPR014976">
    <property type="entry name" value="AbpA_HamA_C"/>
</dbReference>
<dbReference type="AlphaFoldDB" id="A0A317GIU9"/>
<dbReference type="Proteomes" id="UP000245866">
    <property type="component" value="Unassembled WGS sequence"/>
</dbReference>
<accession>A0A317GIU9</accession>
<feature type="domain" description="Anti-bacteriophage protein A/HamA C-terminal" evidence="1">
    <location>
        <begin position="162"/>
        <end position="426"/>
    </location>
</feature>
<dbReference type="RefSeq" id="WP_134906526.1">
    <property type="nucleotide sequence ID" value="NZ_JAJAOX010000001.1"/>
</dbReference>
<dbReference type="Pfam" id="PF08878">
    <property type="entry name" value="HamA"/>
    <property type="match status" value="1"/>
</dbReference>
<organism evidence="2 3">
    <name type="scientific">Limosilactobacillus reuteri</name>
    <name type="common">Lactobacillus reuteri</name>
    <dbReference type="NCBI Taxonomy" id="1598"/>
    <lineage>
        <taxon>Bacteria</taxon>
        <taxon>Bacillati</taxon>
        <taxon>Bacillota</taxon>
        <taxon>Bacilli</taxon>
        <taxon>Lactobacillales</taxon>
        <taxon>Lactobacillaceae</taxon>
        <taxon>Limosilactobacillus</taxon>
    </lineage>
</organism>
<evidence type="ECO:0000313" key="2">
    <source>
        <dbReference type="EMBL" id="PWT49648.1"/>
    </source>
</evidence>
<name>A0A317GIU9_LIMRT</name>
<evidence type="ECO:0000259" key="1">
    <source>
        <dbReference type="Pfam" id="PF08878"/>
    </source>
</evidence>
<dbReference type="EMBL" id="QGHS01000001">
    <property type="protein sequence ID" value="PWT49648.1"/>
    <property type="molecule type" value="Genomic_DNA"/>
</dbReference>
<proteinExistence type="predicted"/>
<sequence>MANNEFKILIDSLRIAMSEDDRKSIEKSVNAVLNRYTKNWKEDNYSSQNLKKLYYQGLNKSAAQKIRNAGIDENYFRKYVDGFSDTDKEIIAEKLQVINDDDPVIEIKMVPYSCVNLLSRLVKEAITGQQKKPSKGGLAGYLSKTVSSDSFASVFKEIAKSKLPAIRNNSDIHAFILKPEIFPFSYSKLENLILENITNYAISRGVNKSDVAGIKATKILRDYAHSGVPENIMGEMLTYIFLEHIDNANKIYTRAEISAHSRTIDSEGIYLKDNQGILQLILGASQLHDNLQRAIDNVISELRSFKNNQSVSLIESTELVDRSILNEQYSPEISEKILDALIPEENKVDEIAAYGLFIGYKFDPDINLSDCSIAETKDRCEKVIKRDLNRAMLKLDDEIKANKWQKSSFYVYMLPFISAENDGDKIMGNIIGGYDYAGTR</sequence>
<evidence type="ECO:0000313" key="3">
    <source>
        <dbReference type="Proteomes" id="UP000245866"/>
    </source>
</evidence>
<gene>
    <name evidence="2" type="ORF">DKZ23_00095</name>
</gene>
<comment type="caution">
    <text evidence="2">The sequence shown here is derived from an EMBL/GenBank/DDBJ whole genome shotgun (WGS) entry which is preliminary data.</text>
</comment>
<protein>
    <submittedName>
        <fullName evidence="2">DUF1837 domain-containing protein</fullName>
    </submittedName>
</protein>
<reference evidence="2 3" key="1">
    <citation type="journal article" date="2018" name="Front. Microbiol.">
        <title>Comparative Genomics of the Herbivore Gut Symbiont Lactobacillus reuteri Reveals Genetic Diversity and Lifestyle Adaptation.</title>
        <authorList>
            <person name="Zhao J."/>
        </authorList>
    </citation>
    <scope>NUCLEOTIDE SEQUENCE [LARGE SCALE GENOMIC DNA]</scope>
    <source>
        <strain evidence="2 3">LR12</strain>
    </source>
</reference>